<gene>
    <name evidence="2" type="ORF">BDV28DRAFT_93337</name>
</gene>
<keyword evidence="3" id="KW-1185">Reference proteome</keyword>
<dbReference type="AlphaFoldDB" id="A0A5N6Z8S3"/>
<keyword evidence="1" id="KW-0732">Signal</keyword>
<reference evidence="3" key="1">
    <citation type="submission" date="2019-04" db="EMBL/GenBank/DDBJ databases">
        <title>Friends and foes A comparative genomics studyof 23 Aspergillus species from section Flavi.</title>
        <authorList>
            <consortium name="DOE Joint Genome Institute"/>
            <person name="Kjaerbolling I."/>
            <person name="Vesth T."/>
            <person name="Frisvad J.C."/>
            <person name="Nybo J.L."/>
            <person name="Theobald S."/>
            <person name="Kildgaard S."/>
            <person name="Isbrandt T."/>
            <person name="Kuo A."/>
            <person name="Sato A."/>
            <person name="Lyhne E.K."/>
            <person name="Kogle M.E."/>
            <person name="Wiebenga A."/>
            <person name="Kun R.S."/>
            <person name="Lubbers R.J."/>
            <person name="Makela M.R."/>
            <person name="Barry K."/>
            <person name="Chovatia M."/>
            <person name="Clum A."/>
            <person name="Daum C."/>
            <person name="Haridas S."/>
            <person name="He G."/>
            <person name="LaButti K."/>
            <person name="Lipzen A."/>
            <person name="Mondo S."/>
            <person name="Riley R."/>
            <person name="Salamov A."/>
            <person name="Simmons B.A."/>
            <person name="Magnuson J.K."/>
            <person name="Henrissat B."/>
            <person name="Mortensen U.H."/>
            <person name="Larsen T.O."/>
            <person name="Devries R.P."/>
            <person name="Grigoriev I.V."/>
            <person name="Machida M."/>
            <person name="Baker S.E."/>
            <person name="Andersen M.R."/>
        </authorList>
    </citation>
    <scope>NUCLEOTIDE SEQUENCE [LARGE SCALE GENOMIC DNA]</scope>
    <source>
        <strain evidence="3">CBS 553.77</strain>
    </source>
</reference>
<feature type="signal peptide" evidence="1">
    <location>
        <begin position="1"/>
        <end position="18"/>
    </location>
</feature>
<organism evidence="2 3">
    <name type="scientific">Aspergillus coremiiformis</name>
    <dbReference type="NCBI Taxonomy" id="138285"/>
    <lineage>
        <taxon>Eukaryota</taxon>
        <taxon>Fungi</taxon>
        <taxon>Dikarya</taxon>
        <taxon>Ascomycota</taxon>
        <taxon>Pezizomycotina</taxon>
        <taxon>Eurotiomycetes</taxon>
        <taxon>Eurotiomycetidae</taxon>
        <taxon>Eurotiales</taxon>
        <taxon>Aspergillaceae</taxon>
        <taxon>Aspergillus</taxon>
        <taxon>Aspergillus subgen. Circumdati</taxon>
    </lineage>
</organism>
<accession>A0A5N6Z8S3</accession>
<evidence type="ECO:0000256" key="1">
    <source>
        <dbReference type="SAM" id="SignalP"/>
    </source>
</evidence>
<proteinExistence type="predicted"/>
<dbReference type="Proteomes" id="UP000327118">
    <property type="component" value="Unassembled WGS sequence"/>
</dbReference>
<sequence length="70" mass="7634">MAHVLILLILRTFGPTEAVISIRPESQTWILCSTLASMDVLTSFVCTARVACGSISRNDNHRMKQASLAS</sequence>
<evidence type="ECO:0008006" key="4">
    <source>
        <dbReference type="Google" id="ProtNLM"/>
    </source>
</evidence>
<protein>
    <recommendedName>
        <fullName evidence="4">Secreted protein</fullName>
    </recommendedName>
</protein>
<evidence type="ECO:0000313" key="3">
    <source>
        <dbReference type="Proteomes" id="UP000327118"/>
    </source>
</evidence>
<feature type="chain" id="PRO_5024996596" description="Secreted protein" evidence="1">
    <location>
        <begin position="19"/>
        <end position="70"/>
    </location>
</feature>
<dbReference type="EMBL" id="ML739081">
    <property type="protein sequence ID" value="KAE8354054.1"/>
    <property type="molecule type" value="Genomic_DNA"/>
</dbReference>
<name>A0A5N6Z8S3_9EURO</name>
<evidence type="ECO:0000313" key="2">
    <source>
        <dbReference type="EMBL" id="KAE8354054.1"/>
    </source>
</evidence>